<dbReference type="Proteomes" id="UP000037943">
    <property type="component" value="Unassembled WGS sequence"/>
</dbReference>
<evidence type="ECO:0000313" key="1">
    <source>
        <dbReference type="EMBL" id="KPC16976.1"/>
    </source>
</evidence>
<dbReference type="EMBL" id="LGLK01000057">
    <property type="protein sequence ID" value="KPC17935.1"/>
    <property type="molecule type" value="Genomic_DNA"/>
</dbReference>
<organism evidence="2 3">
    <name type="scientific">Pseudomonas amygdali pv. lachrymans</name>
    <name type="common">Pseudomonas syringae pv. lachrymans</name>
    <dbReference type="NCBI Taxonomy" id="53707"/>
    <lineage>
        <taxon>Bacteria</taxon>
        <taxon>Pseudomonadati</taxon>
        <taxon>Pseudomonadota</taxon>
        <taxon>Gammaproteobacteria</taxon>
        <taxon>Pseudomonadales</taxon>
        <taxon>Pseudomonadaceae</taxon>
        <taxon>Pseudomonas</taxon>
        <taxon>Pseudomonas amygdali</taxon>
    </lineage>
</organism>
<reference evidence="2 3" key="2">
    <citation type="submission" date="2015-10" db="EMBL/GenBank/DDBJ databases">
        <title>Comparative genomics and high-throughput reverse genetic screens identify a new phytobacterial MAMP and an Arabidopsis receptor required for immune elicitation.</title>
        <authorList>
            <person name="Mott G.A."/>
            <person name="Thakur S."/>
            <person name="Wang P.W."/>
            <person name="Desveaux D."/>
            <person name="Guttman D.S."/>
        </authorList>
    </citation>
    <scope>NUCLEOTIDE SEQUENCE [LARGE SCALE GENOMIC DNA]</scope>
    <source>
        <strain evidence="2 3">107</strain>
    </source>
</reference>
<comment type="caution">
    <text evidence="2">The sequence shown here is derived from an EMBL/GenBank/DDBJ whole genome shotgun (WGS) entry which is preliminary data.</text>
</comment>
<evidence type="ECO:0000313" key="3">
    <source>
        <dbReference type="Proteomes" id="UP000037943"/>
    </source>
</evidence>
<name>A0ABR5KTF3_PSEAV</name>
<proteinExistence type="predicted"/>
<keyword evidence="3" id="KW-1185">Reference proteome</keyword>
<evidence type="ECO:0000313" key="2">
    <source>
        <dbReference type="EMBL" id="KPC17935.1"/>
    </source>
</evidence>
<reference evidence="2 3" key="1">
    <citation type="submission" date="2015-07" db="EMBL/GenBank/DDBJ databases">
        <authorList>
            <person name="O'Brien H.E."/>
            <person name="Thakur S."/>
            <person name="Gong Y."/>
            <person name="Wang P.W."/>
            <person name="Guttman D.S."/>
        </authorList>
    </citation>
    <scope>NUCLEOTIDE SEQUENCE</scope>
    <source>
        <strain evidence="2 3">107</strain>
    </source>
</reference>
<accession>A0ABR5KTF3</accession>
<protein>
    <recommendedName>
        <fullName evidence="4">CARD domain-containing protein</fullName>
    </recommendedName>
</protein>
<evidence type="ECO:0008006" key="4">
    <source>
        <dbReference type="Google" id="ProtNLM"/>
    </source>
</evidence>
<sequence length="128" mass="14792">MQAEIQFHPVSINDANNNFETNHRHKLEEFLRNECILDPQGIERVVDELRHLYIRTCHGVACQLTVPATPDPKYQDSHASIMQYLQQHGPGVCESFLKSLTEVRGHLLMETARQLAYLDEKSHKRLSN</sequence>
<gene>
    <name evidence="1" type="ORF">AC499_0178</name>
    <name evidence="2" type="ORF">AC499_1137</name>
</gene>
<dbReference type="EMBL" id="LGLK01000057">
    <property type="protein sequence ID" value="KPC16976.1"/>
    <property type="molecule type" value="Genomic_DNA"/>
</dbReference>